<dbReference type="SUPFAM" id="SSF48452">
    <property type="entry name" value="TPR-like"/>
    <property type="match status" value="1"/>
</dbReference>
<feature type="domain" description="RagB/SusD" evidence="6">
    <location>
        <begin position="283"/>
        <end position="579"/>
    </location>
</feature>
<dbReference type="InterPro" id="IPR012944">
    <property type="entry name" value="SusD_RagB_dom"/>
</dbReference>
<evidence type="ECO:0000259" key="7">
    <source>
        <dbReference type="Pfam" id="PF14322"/>
    </source>
</evidence>
<dbReference type="GeneID" id="78337624"/>
<dbReference type="EMBL" id="AFZZ01000177">
    <property type="protein sequence ID" value="EHJ38322.1"/>
    <property type="molecule type" value="Genomic_DNA"/>
</dbReference>
<evidence type="ECO:0000313" key="9">
    <source>
        <dbReference type="Proteomes" id="UP000004407"/>
    </source>
</evidence>
<evidence type="ECO:0000256" key="3">
    <source>
        <dbReference type="ARBA" id="ARBA00022729"/>
    </source>
</evidence>
<name>G6AZL0_9BACT</name>
<gene>
    <name evidence="8" type="ORF">HMPREF0673_02075</name>
</gene>
<dbReference type="PROSITE" id="PS51257">
    <property type="entry name" value="PROKAR_LIPOPROTEIN"/>
    <property type="match status" value="1"/>
</dbReference>
<dbReference type="AlphaFoldDB" id="G6AZL0"/>
<dbReference type="Pfam" id="PF07980">
    <property type="entry name" value="SusD_RagB"/>
    <property type="match status" value="1"/>
</dbReference>
<evidence type="ECO:0000256" key="5">
    <source>
        <dbReference type="ARBA" id="ARBA00023237"/>
    </source>
</evidence>
<comment type="subcellular location">
    <subcellularLocation>
        <location evidence="1">Cell outer membrane</location>
    </subcellularLocation>
</comment>
<comment type="caution">
    <text evidence="8">The sequence shown here is derived from an EMBL/GenBank/DDBJ whole genome shotgun (WGS) entry which is preliminary data.</text>
</comment>
<dbReference type="InterPro" id="IPR011990">
    <property type="entry name" value="TPR-like_helical_dom_sf"/>
</dbReference>
<keyword evidence="4" id="KW-0472">Membrane</keyword>
<dbReference type="Proteomes" id="UP000004407">
    <property type="component" value="Unassembled WGS sequence"/>
</dbReference>
<dbReference type="Gene3D" id="1.25.40.390">
    <property type="match status" value="1"/>
</dbReference>
<accession>G6AZL0</accession>
<dbReference type="RefSeq" id="WP_007901225.1">
    <property type="nucleotide sequence ID" value="NZ_JH379446.1"/>
</dbReference>
<evidence type="ECO:0000256" key="2">
    <source>
        <dbReference type="ARBA" id="ARBA00006275"/>
    </source>
</evidence>
<feature type="domain" description="SusD-like N-terminal" evidence="7">
    <location>
        <begin position="80"/>
        <end position="227"/>
    </location>
</feature>
<evidence type="ECO:0000256" key="4">
    <source>
        <dbReference type="ARBA" id="ARBA00023136"/>
    </source>
</evidence>
<keyword evidence="5" id="KW-0998">Cell outer membrane</keyword>
<dbReference type="HOGENOM" id="CLU_015553_1_0_10"/>
<protein>
    <submittedName>
        <fullName evidence="8">SusD family protein</fullName>
    </submittedName>
</protein>
<keyword evidence="3" id="KW-0732">Signal</keyword>
<proteinExistence type="inferred from homology"/>
<dbReference type="Pfam" id="PF14322">
    <property type="entry name" value="SusD-like_3"/>
    <property type="match status" value="1"/>
</dbReference>
<organism evidence="8 9">
    <name type="scientific">Leyella stercorea DSM 18206</name>
    <dbReference type="NCBI Taxonomy" id="1002367"/>
    <lineage>
        <taxon>Bacteria</taxon>
        <taxon>Pseudomonadati</taxon>
        <taxon>Bacteroidota</taxon>
        <taxon>Bacteroidia</taxon>
        <taxon>Bacteroidales</taxon>
        <taxon>Prevotellaceae</taxon>
        <taxon>Leyella</taxon>
    </lineage>
</organism>
<dbReference type="eggNOG" id="COG0446">
    <property type="taxonomic scope" value="Bacteria"/>
</dbReference>
<evidence type="ECO:0000313" key="8">
    <source>
        <dbReference type="EMBL" id="EHJ38322.1"/>
    </source>
</evidence>
<evidence type="ECO:0000256" key="1">
    <source>
        <dbReference type="ARBA" id="ARBA00004442"/>
    </source>
</evidence>
<comment type="similarity">
    <text evidence="2">Belongs to the SusD family.</text>
</comment>
<sequence length="579" mass="67681">MKNLYKYIFAAMLTLGTVTSCSDFLDDSPKGVVDQNKAFKLPDDMVNSAYAMLGDCWYSYPFNLWPYGDLSSDDCLKGGSGTTDTGYHPMEIWSTMTSTPGEFDELWYRLYCAVSRCNRALLSLEQYGNSKLGEEMTKQRVAEVKFLRAHFYFKLITMFRQVPWIDENVTKNNLQEKTRNDEFTYQELFGKIINDFKEAYDVLPEMQKEQNRVNRVAAAAYLAKCYLTLAYGDGYEATNGYDHINKEYMQKVIEYTNVVKNSPYFGYLEDYGDIFLPEHKNSKESVFAVQTSDYKDDNTTFGRANWSNVLNGVWGMWSCGWDFHKPSQDLVNAFKTKNGLPEFDDYNKHIDYPVNGQTTTQKWDPRLFHTVGMPTFPYKYEKEYTLTKANSRTPNTYGYYCSMKEVPQRSKGETYNGSWQAFAMNDYVFRFSDVMLMRAEALIETDQLAEARIIINDIRQRAKNSVDKHIAYAKDQCEIALYPESYFKDKETARKCLRWERRLELAMENGRYFDLRRWGLASKTLNAYFATEKNDVYDGQTYATYLKDAHYTAGKNEFYPIPYNQLYYVPGLYKQNKNY</sequence>
<reference evidence="8 9" key="1">
    <citation type="submission" date="2011-08" db="EMBL/GenBank/DDBJ databases">
        <authorList>
            <person name="Weinstock G."/>
            <person name="Sodergren E."/>
            <person name="Clifton S."/>
            <person name="Fulton L."/>
            <person name="Fulton B."/>
            <person name="Courtney L."/>
            <person name="Fronick C."/>
            <person name="Harrison M."/>
            <person name="Strong C."/>
            <person name="Farmer C."/>
            <person name="Delahaunty K."/>
            <person name="Markovic C."/>
            <person name="Hall O."/>
            <person name="Minx P."/>
            <person name="Tomlinson C."/>
            <person name="Mitreva M."/>
            <person name="Hou S."/>
            <person name="Chen J."/>
            <person name="Wollam A."/>
            <person name="Pepin K.H."/>
            <person name="Johnson M."/>
            <person name="Bhonagiri V."/>
            <person name="Zhang X."/>
            <person name="Suruliraj S."/>
            <person name="Warren W."/>
            <person name="Chinwalla A."/>
            <person name="Mardis E.R."/>
            <person name="Wilson R.K."/>
        </authorList>
    </citation>
    <scope>NUCLEOTIDE SEQUENCE [LARGE SCALE GENOMIC DNA]</scope>
    <source>
        <strain evidence="8 9">DSM 18206</strain>
    </source>
</reference>
<dbReference type="PATRIC" id="fig|1002367.3.peg.1681"/>
<dbReference type="InterPro" id="IPR033985">
    <property type="entry name" value="SusD-like_N"/>
</dbReference>
<dbReference type="GO" id="GO:0009279">
    <property type="term" value="C:cell outer membrane"/>
    <property type="evidence" value="ECO:0007669"/>
    <property type="project" value="UniProtKB-SubCell"/>
</dbReference>
<evidence type="ECO:0000259" key="6">
    <source>
        <dbReference type="Pfam" id="PF07980"/>
    </source>
</evidence>